<accession>A0ACB8S4K4</accession>
<keyword evidence="2" id="KW-1185">Reference proteome</keyword>
<organism evidence="1 2">
    <name type="scientific">Auriscalpium vulgare</name>
    <dbReference type="NCBI Taxonomy" id="40419"/>
    <lineage>
        <taxon>Eukaryota</taxon>
        <taxon>Fungi</taxon>
        <taxon>Dikarya</taxon>
        <taxon>Basidiomycota</taxon>
        <taxon>Agaricomycotina</taxon>
        <taxon>Agaricomycetes</taxon>
        <taxon>Russulales</taxon>
        <taxon>Auriscalpiaceae</taxon>
        <taxon>Auriscalpium</taxon>
    </lineage>
</organism>
<gene>
    <name evidence="1" type="ORF">FA95DRAFT_554537</name>
</gene>
<protein>
    <submittedName>
        <fullName evidence="1">Uncharacterized protein</fullName>
    </submittedName>
</protein>
<dbReference type="Proteomes" id="UP000814033">
    <property type="component" value="Unassembled WGS sequence"/>
</dbReference>
<proteinExistence type="predicted"/>
<name>A0ACB8S4K4_9AGAM</name>
<dbReference type="EMBL" id="MU275859">
    <property type="protein sequence ID" value="KAI0050738.1"/>
    <property type="molecule type" value="Genomic_DNA"/>
</dbReference>
<comment type="caution">
    <text evidence="1">The sequence shown here is derived from an EMBL/GenBank/DDBJ whole genome shotgun (WGS) entry which is preliminary data.</text>
</comment>
<reference evidence="1" key="2">
    <citation type="journal article" date="2022" name="New Phytol.">
        <title>Evolutionary transition to the ectomycorrhizal habit in the genomes of a hyperdiverse lineage of mushroom-forming fungi.</title>
        <authorList>
            <person name="Looney B."/>
            <person name="Miyauchi S."/>
            <person name="Morin E."/>
            <person name="Drula E."/>
            <person name="Courty P.E."/>
            <person name="Kohler A."/>
            <person name="Kuo A."/>
            <person name="LaButti K."/>
            <person name="Pangilinan J."/>
            <person name="Lipzen A."/>
            <person name="Riley R."/>
            <person name="Andreopoulos W."/>
            <person name="He G."/>
            <person name="Johnson J."/>
            <person name="Nolan M."/>
            <person name="Tritt A."/>
            <person name="Barry K.W."/>
            <person name="Grigoriev I.V."/>
            <person name="Nagy L.G."/>
            <person name="Hibbett D."/>
            <person name="Henrissat B."/>
            <person name="Matheny P.B."/>
            <person name="Labbe J."/>
            <person name="Martin F.M."/>
        </authorList>
    </citation>
    <scope>NUCLEOTIDE SEQUENCE</scope>
    <source>
        <strain evidence="1">FP105234-sp</strain>
    </source>
</reference>
<evidence type="ECO:0000313" key="1">
    <source>
        <dbReference type="EMBL" id="KAI0050738.1"/>
    </source>
</evidence>
<reference evidence="1" key="1">
    <citation type="submission" date="2021-02" db="EMBL/GenBank/DDBJ databases">
        <authorList>
            <consortium name="DOE Joint Genome Institute"/>
            <person name="Ahrendt S."/>
            <person name="Looney B.P."/>
            <person name="Miyauchi S."/>
            <person name="Morin E."/>
            <person name="Drula E."/>
            <person name="Courty P.E."/>
            <person name="Chicoki N."/>
            <person name="Fauchery L."/>
            <person name="Kohler A."/>
            <person name="Kuo A."/>
            <person name="Labutti K."/>
            <person name="Pangilinan J."/>
            <person name="Lipzen A."/>
            <person name="Riley R."/>
            <person name="Andreopoulos W."/>
            <person name="He G."/>
            <person name="Johnson J."/>
            <person name="Barry K.W."/>
            <person name="Grigoriev I.V."/>
            <person name="Nagy L."/>
            <person name="Hibbett D."/>
            <person name="Henrissat B."/>
            <person name="Matheny P.B."/>
            <person name="Labbe J."/>
            <person name="Martin F."/>
        </authorList>
    </citation>
    <scope>NUCLEOTIDE SEQUENCE</scope>
    <source>
        <strain evidence="1">FP105234-sp</strain>
    </source>
</reference>
<evidence type="ECO:0000313" key="2">
    <source>
        <dbReference type="Proteomes" id="UP000814033"/>
    </source>
</evidence>
<sequence length="138" mass="14666">MRFGYHSECSAFLIYPKDKSRGDEGYPGSVADVEKRNVFIVGLVLSAASATVGFIYGAAQARQSEPPTEREPPPSYPEAAAAVSEPAVREDEEDDSDDGESIADGDLSAVTAGFLQPCKLVLVVRTDLKMTPGKIAAQ</sequence>